<proteinExistence type="predicted"/>
<organism evidence="1 2">
    <name type="scientific">Corynebacterium wankanglinii</name>
    <dbReference type="NCBI Taxonomy" id="2735136"/>
    <lineage>
        <taxon>Bacteria</taxon>
        <taxon>Bacillati</taxon>
        <taxon>Actinomycetota</taxon>
        <taxon>Actinomycetes</taxon>
        <taxon>Mycobacteriales</taxon>
        <taxon>Corynebacteriaceae</taxon>
        <taxon>Corynebacterium</taxon>
    </lineage>
</organism>
<reference evidence="1 2" key="1">
    <citation type="submission" date="2020-05" db="EMBL/GenBank/DDBJ databases">
        <title>Descriptions of Corynebacterium xxxx sp. nov., Corynebacterium yyyy sp. nov. and Corynebacterium zzzz sp. nov.</title>
        <authorList>
            <person name="Zhang G."/>
        </authorList>
    </citation>
    <scope>NUCLEOTIDE SEQUENCE [LARGE SCALE GENOMIC DNA]</scope>
    <source>
        <strain evidence="2">zg-915</strain>
    </source>
</reference>
<gene>
    <name evidence="1" type="ORF">HMC16_09800</name>
</gene>
<comment type="caution">
    <text evidence="1">The sequence shown here is derived from an EMBL/GenBank/DDBJ whole genome shotgun (WGS) entry which is preliminary data.</text>
</comment>
<protein>
    <submittedName>
        <fullName evidence="1">Uncharacterized protein</fullName>
    </submittedName>
</protein>
<sequence length="86" mass="10223">MGRLNQTIYAEYADVKQWLEELRGAKATQDDQSLEELWDVNKEETSERISRLVEIGFFKRKNERGRYVYWVSFLYRPGLEMVQGSA</sequence>
<dbReference type="Proteomes" id="UP000581408">
    <property type="component" value="Unassembled WGS sequence"/>
</dbReference>
<accession>A0A838CMW9</accession>
<dbReference type="RefSeq" id="WP_181195291.1">
    <property type="nucleotide sequence ID" value="NZ_JABFEE010000011.1"/>
</dbReference>
<evidence type="ECO:0000313" key="2">
    <source>
        <dbReference type="Proteomes" id="UP000581408"/>
    </source>
</evidence>
<dbReference type="AlphaFoldDB" id="A0A838CMW9"/>
<dbReference type="EMBL" id="JABFEE010000011">
    <property type="protein sequence ID" value="MBA1835999.1"/>
    <property type="molecule type" value="Genomic_DNA"/>
</dbReference>
<name>A0A838CMW9_9CORY</name>
<evidence type="ECO:0000313" key="1">
    <source>
        <dbReference type="EMBL" id="MBA1835999.1"/>
    </source>
</evidence>